<reference evidence="1" key="1">
    <citation type="submission" date="2021-02" db="EMBL/GenBank/DDBJ databases">
        <authorList>
            <person name="Nowell W R."/>
        </authorList>
    </citation>
    <scope>NUCLEOTIDE SEQUENCE</scope>
</reference>
<dbReference type="Proteomes" id="UP000663829">
    <property type="component" value="Unassembled WGS sequence"/>
</dbReference>
<dbReference type="Proteomes" id="UP000681722">
    <property type="component" value="Unassembled WGS sequence"/>
</dbReference>
<accession>A0A815CJ26</accession>
<gene>
    <name evidence="1" type="ORF">GPM918_LOCUS27731</name>
    <name evidence="2" type="ORF">SRO942_LOCUS28106</name>
</gene>
<dbReference type="OrthoDB" id="10015965at2759"/>
<evidence type="ECO:0000313" key="2">
    <source>
        <dbReference type="EMBL" id="CAF4083546.1"/>
    </source>
</evidence>
<dbReference type="AlphaFoldDB" id="A0A815CJ26"/>
<evidence type="ECO:0000313" key="3">
    <source>
        <dbReference type="Proteomes" id="UP000663829"/>
    </source>
</evidence>
<dbReference type="EMBL" id="CAJNOQ010011764">
    <property type="protein sequence ID" value="CAF1284706.1"/>
    <property type="molecule type" value="Genomic_DNA"/>
</dbReference>
<protein>
    <submittedName>
        <fullName evidence="1">Uncharacterized protein</fullName>
    </submittedName>
</protein>
<sequence>MTSNEFDSGPNPADTSAVTLVQDLEVLCKRCYYLQKSNSEMYDYLAKGDQELLSYIGENDKILLKYKKKIKDILDFLKENYQNYHLPMNITDLIQQEEHEKQVCDEKKKKMMSETIYAEKQEEGIFL</sequence>
<name>A0A815CJ26_9BILA</name>
<comment type="caution">
    <text evidence="1">The sequence shown here is derived from an EMBL/GenBank/DDBJ whole genome shotgun (WGS) entry which is preliminary data.</text>
</comment>
<dbReference type="EMBL" id="CAJOBC010029525">
    <property type="protein sequence ID" value="CAF4083546.1"/>
    <property type="molecule type" value="Genomic_DNA"/>
</dbReference>
<evidence type="ECO:0000313" key="1">
    <source>
        <dbReference type="EMBL" id="CAF1284706.1"/>
    </source>
</evidence>
<organism evidence="1 3">
    <name type="scientific">Didymodactylos carnosus</name>
    <dbReference type="NCBI Taxonomy" id="1234261"/>
    <lineage>
        <taxon>Eukaryota</taxon>
        <taxon>Metazoa</taxon>
        <taxon>Spiralia</taxon>
        <taxon>Gnathifera</taxon>
        <taxon>Rotifera</taxon>
        <taxon>Eurotatoria</taxon>
        <taxon>Bdelloidea</taxon>
        <taxon>Philodinida</taxon>
        <taxon>Philodinidae</taxon>
        <taxon>Didymodactylos</taxon>
    </lineage>
</organism>
<keyword evidence="3" id="KW-1185">Reference proteome</keyword>
<proteinExistence type="predicted"/>